<reference evidence="1 2" key="1">
    <citation type="journal article" date="2012" name="Genome Biol.">
        <title>Genome and low-iron response of an oceanic diatom adapted to chronic iron limitation.</title>
        <authorList>
            <person name="Lommer M."/>
            <person name="Specht M."/>
            <person name="Roy A.S."/>
            <person name="Kraemer L."/>
            <person name="Andreson R."/>
            <person name="Gutowska M.A."/>
            <person name="Wolf J."/>
            <person name="Bergner S.V."/>
            <person name="Schilhabel M.B."/>
            <person name="Klostermeier U.C."/>
            <person name="Beiko R.G."/>
            <person name="Rosenstiel P."/>
            <person name="Hippler M."/>
            <person name="Laroche J."/>
        </authorList>
    </citation>
    <scope>NUCLEOTIDE SEQUENCE [LARGE SCALE GENOMIC DNA]</scope>
    <source>
        <strain evidence="1 2">CCMP1005</strain>
    </source>
</reference>
<keyword evidence="2" id="KW-1185">Reference proteome</keyword>
<protein>
    <submittedName>
        <fullName evidence="1">Uncharacterized protein</fullName>
    </submittedName>
</protein>
<evidence type="ECO:0000313" key="2">
    <source>
        <dbReference type="Proteomes" id="UP000266841"/>
    </source>
</evidence>
<accession>K0RSK8</accession>
<proteinExistence type="predicted"/>
<feature type="non-terminal residue" evidence="1">
    <location>
        <position position="1"/>
    </location>
</feature>
<name>K0RSK8_THAOC</name>
<evidence type="ECO:0000313" key="1">
    <source>
        <dbReference type="EMBL" id="EJK55334.1"/>
    </source>
</evidence>
<dbReference type="Proteomes" id="UP000266841">
    <property type="component" value="Unassembled WGS sequence"/>
</dbReference>
<dbReference type="EMBL" id="AGNL01034266">
    <property type="protein sequence ID" value="EJK55334.1"/>
    <property type="molecule type" value="Genomic_DNA"/>
</dbReference>
<dbReference type="AlphaFoldDB" id="K0RSK8"/>
<sequence>RASHNCARKATGWRMARPASMSMATAKLATGIGGIGREIEIGVVGCWERPESAGEGTVGRPCSLVGGLGFLLELIIIAVNKLLPASGLLVLSAVLHVAAGPGDQGEAAGPVEGAHTQVS</sequence>
<comment type="caution">
    <text evidence="1">The sequence shown here is derived from an EMBL/GenBank/DDBJ whole genome shotgun (WGS) entry which is preliminary data.</text>
</comment>
<organism evidence="1 2">
    <name type="scientific">Thalassiosira oceanica</name>
    <name type="common">Marine diatom</name>
    <dbReference type="NCBI Taxonomy" id="159749"/>
    <lineage>
        <taxon>Eukaryota</taxon>
        <taxon>Sar</taxon>
        <taxon>Stramenopiles</taxon>
        <taxon>Ochrophyta</taxon>
        <taxon>Bacillariophyta</taxon>
        <taxon>Coscinodiscophyceae</taxon>
        <taxon>Thalassiosirophycidae</taxon>
        <taxon>Thalassiosirales</taxon>
        <taxon>Thalassiosiraceae</taxon>
        <taxon>Thalassiosira</taxon>
    </lineage>
</organism>
<gene>
    <name evidence="1" type="ORF">THAOC_24942</name>
</gene>